<dbReference type="AlphaFoldDB" id="A0A8S2Z0W3"/>
<comment type="caution">
    <text evidence="2">The sequence shown here is derived from an EMBL/GenBank/DDBJ whole genome shotgun (WGS) entry which is preliminary data.</text>
</comment>
<accession>A0A8S2Z0W3</accession>
<evidence type="ECO:0000313" key="3">
    <source>
        <dbReference type="EMBL" id="CAF4618029.1"/>
    </source>
</evidence>
<dbReference type="EMBL" id="CAJOBJ010126355">
    <property type="protein sequence ID" value="CAF4701210.1"/>
    <property type="molecule type" value="Genomic_DNA"/>
</dbReference>
<evidence type="ECO:0000259" key="1">
    <source>
        <dbReference type="Pfam" id="PF18141"/>
    </source>
</evidence>
<dbReference type="Proteomes" id="UP000681967">
    <property type="component" value="Unassembled WGS sequence"/>
</dbReference>
<evidence type="ECO:0000313" key="4">
    <source>
        <dbReference type="EMBL" id="CAF4701210.1"/>
    </source>
</evidence>
<evidence type="ECO:0000313" key="5">
    <source>
        <dbReference type="EMBL" id="CAF4828619.1"/>
    </source>
</evidence>
<feature type="non-terminal residue" evidence="2">
    <location>
        <position position="1"/>
    </location>
</feature>
<dbReference type="EMBL" id="CAJOBJ010108030">
    <property type="protein sequence ID" value="CAF4618029.1"/>
    <property type="molecule type" value="Genomic_DNA"/>
</dbReference>
<gene>
    <name evidence="2" type="ORF">BYL167_LOCUS39846</name>
    <name evidence="5" type="ORF">BYL167_LOCUS49312</name>
    <name evidence="3" type="ORF">GIL414_LOCUS39646</name>
    <name evidence="4" type="ORF">GIL414_LOCUS43070</name>
</gene>
<protein>
    <recommendedName>
        <fullName evidence="1">UPF1 domain-containing protein</fullName>
    </recommendedName>
</protein>
<dbReference type="EMBL" id="CAJOBH010146431">
    <property type="protein sequence ID" value="CAF4828619.1"/>
    <property type="molecule type" value="Genomic_DNA"/>
</dbReference>
<evidence type="ECO:0000313" key="6">
    <source>
        <dbReference type="Proteomes" id="UP000681967"/>
    </source>
</evidence>
<proteinExistence type="predicted"/>
<feature type="domain" description="UPF1" evidence="1">
    <location>
        <begin position="48"/>
        <end position="75"/>
    </location>
</feature>
<dbReference type="Gene3D" id="2.40.30.230">
    <property type="match status" value="1"/>
</dbReference>
<dbReference type="Proteomes" id="UP000681720">
    <property type="component" value="Unassembled WGS sequence"/>
</dbReference>
<feature type="non-terminal residue" evidence="2">
    <location>
        <position position="76"/>
    </location>
</feature>
<dbReference type="EMBL" id="CAJOBH010096923">
    <property type="protein sequence ID" value="CAF4594224.1"/>
    <property type="molecule type" value="Genomic_DNA"/>
</dbReference>
<dbReference type="Pfam" id="PF18141">
    <property type="entry name" value="UPF1_1B_dom"/>
    <property type="match status" value="1"/>
</dbReference>
<organism evidence="2 6">
    <name type="scientific">Rotaria magnacalcarata</name>
    <dbReference type="NCBI Taxonomy" id="392030"/>
    <lineage>
        <taxon>Eukaryota</taxon>
        <taxon>Metazoa</taxon>
        <taxon>Spiralia</taxon>
        <taxon>Gnathifera</taxon>
        <taxon>Rotifera</taxon>
        <taxon>Eurotatoria</taxon>
        <taxon>Bdelloidea</taxon>
        <taxon>Philodinida</taxon>
        <taxon>Philodinidae</taxon>
        <taxon>Rotaria</taxon>
    </lineage>
</organism>
<name>A0A8S2Z0W3_9BILA</name>
<evidence type="ECO:0000313" key="2">
    <source>
        <dbReference type="EMBL" id="CAF4594224.1"/>
    </source>
</evidence>
<dbReference type="InterPro" id="IPR040812">
    <property type="entry name" value="UPF1_1B_dom"/>
</dbReference>
<sequence length="76" mass="8926">ITDLDKPGIDEEPQQCSLRYEDAYQYQNIFGPLVKMEADDDRKLKESQTQENISVRWDMGLNKKRLAYFSLPKANE</sequence>
<reference evidence="2" key="1">
    <citation type="submission" date="2021-02" db="EMBL/GenBank/DDBJ databases">
        <authorList>
            <person name="Nowell W R."/>
        </authorList>
    </citation>
    <scope>NUCLEOTIDE SEQUENCE</scope>
</reference>